<reference evidence="1" key="1">
    <citation type="submission" date="2022-11" db="EMBL/GenBank/DDBJ databases">
        <title>Genome Sequence of Boeremia exigua.</title>
        <authorList>
            <person name="Buettner E."/>
        </authorList>
    </citation>
    <scope>NUCLEOTIDE SEQUENCE</scope>
    <source>
        <strain evidence="1">CU02</strain>
    </source>
</reference>
<keyword evidence="2" id="KW-1185">Reference proteome</keyword>
<name>A0ACC2IS44_9PLEO</name>
<sequence>MLLPSELRTLVFLAGWTAARVHADDTSVAQTYTNVPNTPTATLAATSAPLPSSLEESNNLAPPPSDSISETPQEPQPTDEIDVCLSGDPPDWCEPPSFWHPEVTATAWDDWSEWENDGIGGGGGQGFAPPSTAVLRPPEQTPVVITTRTPTIIEIRTSIDPSAPEAVVGGVATSSPEPEQANDGHTEKQSLPAQPTAEDKAPQNGGSGGGTISQGAPPSGVPGQPAPAQPTAWPKPSIASQHTMSLGNGLLDAIISQLGKAQPGAQPYPSSLPATKGSGETLNHEPQTASPTGTAKVELKNAAGPEIATSNLITPAGSDTASAHDSLAFGNTVTVGSATLTLTPGLSTIIGTGSDTTLVAIQTDSASQTVITISSSGTAITATITNAPAMVTLPRTGFEVSTTGDGSRDISSHSSSVTAVTTSRGAASDKRANSQGTNPAAINAGFGNLPAILLPCGLNTRESDDVEEGKVVLRAMGVADKMLSLLPALALAASVCASPLSSRDDRPKYIPGKYLVQLQTGADAASVATHHENARRLARRDESHEPIERIFKIGTLDAYLGDFDEQTAAEILKLDEVVSVVPDEYIYLERTDFPPVKRQGRDLATQSPSIWSLGDISHKEAGATEYVYDDSAGEGMTAYVFDTGIRLTHEEFEGRARFGYDGIRMSADPRGASNDTDGHGTHCAGTIAGKTYGVAKKAKVVDVKIFDGATGSTSWTLAGIEWALSDVVARGTQNTTVFSMSLGVVTTATLLDDAVRAVYNAGILSVAAAGNSNEPIGNNTPARVPQVLTVGMSNQIRGRVDLITDIYGSNFGPEMDVFAPGQEIVSASHLSNTGSAIKTGTSMATPLVAGLVCYLRALEGGLGSPDEARDRIVELSLKDVVGDPRGSPNRLVQNGVGA</sequence>
<evidence type="ECO:0000313" key="1">
    <source>
        <dbReference type="EMBL" id="KAJ8118023.1"/>
    </source>
</evidence>
<dbReference type="Proteomes" id="UP001153331">
    <property type="component" value="Unassembled WGS sequence"/>
</dbReference>
<gene>
    <name evidence="1" type="ORF">OPT61_g902</name>
</gene>
<accession>A0ACC2IS44</accession>
<organism evidence="1 2">
    <name type="scientific">Boeremia exigua</name>
    <dbReference type="NCBI Taxonomy" id="749465"/>
    <lineage>
        <taxon>Eukaryota</taxon>
        <taxon>Fungi</taxon>
        <taxon>Dikarya</taxon>
        <taxon>Ascomycota</taxon>
        <taxon>Pezizomycotina</taxon>
        <taxon>Dothideomycetes</taxon>
        <taxon>Pleosporomycetidae</taxon>
        <taxon>Pleosporales</taxon>
        <taxon>Pleosporineae</taxon>
        <taxon>Didymellaceae</taxon>
        <taxon>Boeremia</taxon>
    </lineage>
</organism>
<proteinExistence type="predicted"/>
<evidence type="ECO:0000313" key="2">
    <source>
        <dbReference type="Proteomes" id="UP001153331"/>
    </source>
</evidence>
<dbReference type="EMBL" id="JAPHNI010000032">
    <property type="protein sequence ID" value="KAJ8118023.1"/>
    <property type="molecule type" value="Genomic_DNA"/>
</dbReference>
<protein>
    <submittedName>
        <fullName evidence="1">Uncharacterized protein</fullName>
    </submittedName>
</protein>
<comment type="caution">
    <text evidence="1">The sequence shown here is derived from an EMBL/GenBank/DDBJ whole genome shotgun (WGS) entry which is preliminary data.</text>
</comment>